<evidence type="ECO:0000256" key="6">
    <source>
        <dbReference type="ARBA" id="ARBA00022692"/>
    </source>
</evidence>
<dbReference type="eggNOG" id="KOG2692">
    <property type="taxonomic scope" value="Eukaryota"/>
</dbReference>
<accession>A0A096M6L5</accession>
<dbReference type="EMBL" id="AYCK01015644">
    <property type="status" value="NOT_ANNOTATED_CDS"/>
    <property type="molecule type" value="Genomic_DNA"/>
</dbReference>
<keyword evidence="7" id="KW-0735">Signal-anchor</keyword>
<dbReference type="InterPro" id="IPR038578">
    <property type="entry name" value="GT29-like_sf"/>
</dbReference>
<keyword evidence="4" id="KW-0328">Glycosyltransferase</keyword>
<dbReference type="EMBL" id="AYCK01015646">
    <property type="status" value="NOT_ANNOTATED_CDS"/>
    <property type="molecule type" value="Genomic_DNA"/>
</dbReference>
<evidence type="ECO:0000256" key="8">
    <source>
        <dbReference type="ARBA" id="ARBA00022989"/>
    </source>
</evidence>
<evidence type="ECO:0000256" key="15">
    <source>
        <dbReference type="ARBA" id="ARBA00050664"/>
    </source>
</evidence>
<evidence type="ECO:0000256" key="16">
    <source>
        <dbReference type="ARBA" id="ARBA00052285"/>
    </source>
</evidence>
<evidence type="ECO:0000256" key="9">
    <source>
        <dbReference type="ARBA" id="ARBA00023034"/>
    </source>
</evidence>
<dbReference type="OMA" id="YFGHKPP"/>
<keyword evidence="10" id="KW-0472">Membrane</keyword>
<evidence type="ECO:0000256" key="12">
    <source>
        <dbReference type="ARBA" id="ARBA00023180"/>
    </source>
</evidence>
<evidence type="ECO:0000313" key="17">
    <source>
        <dbReference type="Ensembl" id="ENSPFOP00000027056.1"/>
    </source>
</evidence>
<dbReference type="EMBL" id="AYCK01015643">
    <property type="status" value="NOT_ANNOTATED_CDS"/>
    <property type="molecule type" value="Genomic_DNA"/>
</dbReference>
<sequence>DLQLNIREEAEAPPSLRAVMRNDPVLQSRFSFSLPVLQWAGSWSRSSWTQLKDRAPPYSWKGLPVSVTPLVIFLLISKTNASQAPSCKQMLLTDSPGRCVRCAVVGNGGILRGAGQGRNIDGHDLVFRMNGAVIWGFEEDVGTKVSFYGFTTNTLSWYRPDGFAGVPQGPDIKFIFIPSETRCWRRRGRLGQNETESSGLDKVLYKPWKYFGHKPPESFRMLHPQFISYLMHSLLTSPLMTDSLARDLYMPSTMLLTALHTCDQVSAYGFITRNYADFSDHYYDSVPRPLRFFANHDLQMEGGLWEALHRRGVLRLFQRGRGRG</sequence>
<evidence type="ECO:0000256" key="14">
    <source>
        <dbReference type="ARBA" id="ARBA00039109"/>
    </source>
</evidence>
<evidence type="ECO:0000256" key="10">
    <source>
        <dbReference type="ARBA" id="ARBA00023136"/>
    </source>
</evidence>
<dbReference type="Ensembl" id="ENSPFOT00000025208.1">
    <property type="protein sequence ID" value="ENSPFOP00000027056.1"/>
    <property type="gene ID" value="ENSPFOG00000023488.1"/>
</dbReference>
<dbReference type="GeneTree" id="ENSGT00940000160433"/>
<dbReference type="Gene3D" id="3.90.1480.20">
    <property type="entry name" value="Glycosyl transferase family 29"/>
    <property type="match status" value="1"/>
</dbReference>
<keyword evidence="9" id="KW-0333">Golgi apparatus</keyword>
<keyword evidence="11" id="KW-1015">Disulfide bond</keyword>
<comment type="catalytic activity">
    <reaction evidence="15">
        <text>a 3-O-[N-acetyl-alpha-neuraminyl-(2-&gt;3)-beta-D-galactosyl-(1-&gt;3)-N-acetyl-alpha-D-galactosaminyl]-L-threonyl-[protein] + CMP-N-acetyl-beta-neuraminate = a 3-O-{alpha-Neu5Ac-(2-&gt;3)-beta-D-Gal-(1-&gt;3)-[alpha-Neu5Ac-(2-&gt;6)]-alpha-D-GalNAc}-L-threonyl-[protein] + CMP + H(+)</text>
        <dbReference type="Rhea" id="RHEA:81659"/>
        <dbReference type="Rhea" id="RHEA-COMP:14417"/>
        <dbReference type="Rhea" id="RHEA-COMP:16763"/>
        <dbReference type="ChEBI" id="CHEBI:15378"/>
        <dbReference type="ChEBI" id="CHEBI:57812"/>
        <dbReference type="ChEBI" id="CHEBI:60377"/>
        <dbReference type="ChEBI" id="CHEBI:139598"/>
        <dbReference type="ChEBI" id="CHEBI:156398"/>
    </reaction>
    <physiologicalReaction direction="left-to-right" evidence="15">
        <dbReference type="Rhea" id="RHEA:81660"/>
    </physiologicalReaction>
</comment>
<evidence type="ECO:0000256" key="11">
    <source>
        <dbReference type="ARBA" id="ARBA00023157"/>
    </source>
</evidence>
<evidence type="ECO:0000256" key="5">
    <source>
        <dbReference type="ARBA" id="ARBA00022679"/>
    </source>
</evidence>
<dbReference type="GO" id="GO:0000139">
    <property type="term" value="C:Golgi membrane"/>
    <property type="evidence" value="ECO:0007669"/>
    <property type="project" value="UniProtKB-SubCell"/>
</dbReference>
<evidence type="ECO:0000256" key="13">
    <source>
        <dbReference type="ARBA" id="ARBA00036348"/>
    </source>
</evidence>
<proteinExistence type="inferred from homology"/>
<dbReference type="GO" id="GO:0006493">
    <property type="term" value="P:protein O-linked glycosylation"/>
    <property type="evidence" value="ECO:0007669"/>
    <property type="project" value="TreeGrafter"/>
</dbReference>
<keyword evidence="12" id="KW-0325">Glycoprotein</keyword>
<reference evidence="17" key="3">
    <citation type="submission" date="2025-09" db="UniProtKB">
        <authorList>
            <consortium name="Ensembl"/>
        </authorList>
    </citation>
    <scope>IDENTIFICATION</scope>
</reference>
<comment type="catalytic activity">
    <reaction evidence="16">
        <text>a 3-O-[N-acetyl-alpha-D-galactosaminyl]-L-threonyl-[protein] + CMP-N-acetyl-beta-neuraminate = a 3-O-[N-acetyl-alpha-neuraminosyl-(2-&gt;6)-N-acetyl-alpha-D-galactosaminyl]-L-threonyl-[protein] + CMP + H(+)</text>
        <dbReference type="Rhea" id="RHEA:81643"/>
        <dbReference type="Rhea" id="RHEA-COMP:11689"/>
        <dbReference type="Rhea" id="RHEA-COMP:19720"/>
        <dbReference type="ChEBI" id="CHEBI:15378"/>
        <dbReference type="ChEBI" id="CHEBI:57812"/>
        <dbReference type="ChEBI" id="CHEBI:60377"/>
        <dbReference type="ChEBI" id="CHEBI:87075"/>
        <dbReference type="ChEBI" id="CHEBI:231970"/>
    </reaction>
    <physiologicalReaction direction="left-to-right" evidence="16">
        <dbReference type="Rhea" id="RHEA:81644"/>
    </physiologicalReaction>
</comment>
<dbReference type="PANTHER" id="PTHR45941:SF5">
    <property type="entry name" value="ALPHA-N-ACETYLGALACTOSAMINIDE ALPHA-2,6-SIALYLTRANSFERASE 2"/>
    <property type="match status" value="1"/>
</dbReference>
<dbReference type="EC" id="2.4.3.3" evidence="14"/>
<keyword evidence="18" id="KW-1185">Reference proteome</keyword>
<comment type="catalytic activity">
    <reaction evidence="13">
        <text>a beta-D-galactosyl-(1-&gt;3)-N-acetyl-alpha-D-galactosaminyl derivative + CMP-N-acetyl-beta-neuraminate = a beta-D-galactosyl-(1-&gt;3)-[N-acetyl-alpha-neuraminyl-(2-&gt;6)]-N-acetyl-alpha-D-galactosaminyl derivative + CMP + H(+)</text>
        <dbReference type="Rhea" id="RHEA:11136"/>
        <dbReference type="ChEBI" id="CHEBI:15378"/>
        <dbReference type="ChEBI" id="CHEBI:57812"/>
        <dbReference type="ChEBI" id="CHEBI:60377"/>
        <dbReference type="ChEBI" id="CHEBI:133470"/>
        <dbReference type="ChEBI" id="CHEBI:140764"/>
        <dbReference type="EC" id="2.4.3.3"/>
    </reaction>
    <physiologicalReaction direction="left-to-right" evidence="13">
        <dbReference type="Rhea" id="RHEA:11137"/>
    </physiologicalReaction>
</comment>
<evidence type="ECO:0000313" key="18">
    <source>
        <dbReference type="Proteomes" id="UP000028760"/>
    </source>
</evidence>
<keyword evidence="6" id="KW-0812">Transmembrane</keyword>
<dbReference type="PANTHER" id="PTHR45941">
    <property type="entry name" value="ALPHA-N-ACETYLGALACTOSAMINIDE ALPHA-2,6-SIALYLTRANSFERASE 2-LIKE-RELATED"/>
    <property type="match status" value="1"/>
</dbReference>
<organism evidence="17 18">
    <name type="scientific">Poecilia formosa</name>
    <name type="common">Amazon molly</name>
    <name type="synonym">Limia formosa</name>
    <dbReference type="NCBI Taxonomy" id="48698"/>
    <lineage>
        <taxon>Eukaryota</taxon>
        <taxon>Metazoa</taxon>
        <taxon>Chordata</taxon>
        <taxon>Craniata</taxon>
        <taxon>Vertebrata</taxon>
        <taxon>Euteleostomi</taxon>
        <taxon>Actinopterygii</taxon>
        <taxon>Neopterygii</taxon>
        <taxon>Teleostei</taxon>
        <taxon>Neoteleostei</taxon>
        <taxon>Acanthomorphata</taxon>
        <taxon>Ovalentaria</taxon>
        <taxon>Atherinomorphae</taxon>
        <taxon>Cyprinodontiformes</taxon>
        <taxon>Poeciliidae</taxon>
        <taxon>Poeciliinae</taxon>
        <taxon>Poecilia</taxon>
    </lineage>
</organism>
<name>A0A096M6L5_POEFO</name>
<reference evidence="18" key="1">
    <citation type="submission" date="2013-10" db="EMBL/GenBank/DDBJ databases">
        <authorList>
            <person name="Schartl M."/>
            <person name="Warren W."/>
        </authorList>
    </citation>
    <scope>NUCLEOTIDE SEQUENCE [LARGE SCALE GENOMIC DNA]</scope>
    <source>
        <strain evidence="18">female</strain>
    </source>
</reference>
<dbReference type="GO" id="GO:0001665">
    <property type="term" value="F:alpha-N-acetylgalactosaminide alpha-2,6-sialyltransferase activity"/>
    <property type="evidence" value="ECO:0007669"/>
    <property type="project" value="UniProtKB-EC"/>
</dbReference>
<comment type="subcellular location">
    <subcellularLocation>
        <location evidence="1">Golgi apparatus membrane</location>
        <topology evidence="1">Single-pass type II membrane protein</topology>
    </subcellularLocation>
</comment>
<evidence type="ECO:0000256" key="7">
    <source>
        <dbReference type="ARBA" id="ARBA00022968"/>
    </source>
</evidence>
<evidence type="ECO:0000256" key="1">
    <source>
        <dbReference type="ARBA" id="ARBA00004323"/>
    </source>
</evidence>
<dbReference type="Proteomes" id="UP000028760">
    <property type="component" value="Unassembled WGS sequence"/>
</dbReference>
<dbReference type="Pfam" id="PF00777">
    <property type="entry name" value="Glyco_transf_29"/>
    <property type="match status" value="1"/>
</dbReference>
<evidence type="ECO:0000256" key="3">
    <source>
        <dbReference type="ARBA" id="ARBA00006003"/>
    </source>
</evidence>
<dbReference type="AlphaFoldDB" id="A0A096M6L5"/>
<dbReference type="EMBL" id="AYCK01015645">
    <property type="status" value="NOT_ANNOTATED_CDS"/>
    <property type="molecule type" value="Genomic_DNA"/>
</dbReference>
<comment type="similarity">
    <text evidence="3">Belongs to the glycosyltransferase 29 family.</text>
</comment>
<dbReference type="STRING" id="48698.ENSPFOP00000027056"/>
<evidence type="ECO:0000256" key="2">
    <source>
        <dbReference type="ARBA" id="ARBA00004922"/>
    </source>
</evidence>
<evidence type="ECO:0000256" key="4">
    <source>
        <dbReference type="ARBA" id="ARBA00022676"/>
    </source>
</evidence>
<protein>
    <recommendedName>
        <fullName evidence="14">alpha-N-acetylgalactosaminide alpha-2,6-sialyltransferase</fullName>
        <ecNumber evidence="14">2.4.3.3</ecNumber>
    </recommendedName>
</protein>
<dbReference type="EMBL" id="AYCK01015642">
    <property type="status" value="NOT_ANNOTATED_CDS"/>
    <property type="molecule type" value="Genomic_DNA"/>
</dbReference>
<keyword evidence="8" id="KW-1133">Transmembrane helix</keyword>
<dbReference type="InterPro" id="IPR001675">
    <property type="entry name" value="Glyco_trans_29"/>
</dbReference>
<comment type="pathway">
    <text evidence="2">Protein modification; protein glycosylation.</text>
</comment>
<keyword evidence="5" id="KW-0808">Transferase</keyword>
<reference evidence="17" key="2">
    <citation type="submission" date="2025-08" db="UniProtKB">
        <authorList>
            <consortium name="Ensembl"/>
        </authorList>
    </citation>
    <scope>IDENTIFICATION</scope>
</reference>